<keyword evidence="3" id="KW-1185">Reference proteome</keyword>
<dbReference type="Proteomes" id="UP000614490">
    <property type="component" value="Unassembled WGS sequence"/>
</dbReference>
<accession>A0A931HXW0</accession>
<keyword evidence="1" id="KW-1133">Transmembrane helix</keyword>
<dbReference type="AlphaFoldDB" id="A0A931HXW0"/>
<reference evidence="2 3" key="1">
    <citation type="journal article" date="2005" name="Int. J. Syst. Evol. Microbiol.">
        <title>Halobacillus yeomjeoni sp. nov., isolated from a marine solar saltern in Korea.</title>
        <authorList>
            <person name="Yoon J.H."/>
            <person name="Kang S.J."/>
            <person name="Lee C.H."/>
            <person name="Oh H.W."/>
            <person name="Oh T.K."/>
        </authorList>
    </citation>
    <scope>NUCLEOTIDE SEQUENCE [LARGE SCALE GENOMIC DNA]</scope>
    <source>
        <strain evidence="2 3">KCTC 3957</strain>
    </source>
</reference>
<evidence type="ECO:0000313" key="3">
    <source>
        <dbReference type="Proteomes" id="UP000614490"/>
    </source>
</evidence>
<comment type="caution">
    <text evidence="2">The sequence shown here is derived from an EMBL/GenBank/DDBJ whole genome shotgun (WGS) entry which is preliminary data.</text>
</comment>
<dbReference type="Pfam" id="PF14079">
    <property type="entry name" value="DUF4260"/>
    <property type="match status" value="1"/>
</dbReference>
<protein>
    <submittedName>
        <fullName evidence="2">DUF4260 domain-containing protein</fullName>
    </submittedName>
</protein>
<proteinExistence type="predicted"/>
<dbReference type="InterPro" id="IPR025356">
    <property type="entry name" value="DUF4260"/>
</dbReference>
<name>A0A931HXW0_9BACI</name>
<organism evidence="2 3">
    <name type="scientific">Halobacillus yeomjeoni</name>
    <dbReference type="NCBI Taxonomy" id="311194"/>
    <lineage>
        <taxon>Bacteria</taxon>
        <taxon>Bacillati</taxon>
        <taxon>Bacillota</taxon>
        <taxon>Bacilli</taxon>
        <taxon>Bacillales</taxon>
        <taxon>Bacillaceae</taxon>
        <taxon>Halobacillus</taxon>
    </lineage>
</organism>
<feature type="transmembrane region" description="Helical" evidence="1">
    <location>
        <begin position="28"/>
        <end position="47"/>
    </location>
</feature>
<evidence type="ECO:0000256" key="1">
    <source>
        <dbReference type="SAM" id="Phobius"/>
    </source>
</evidence>
<gene>
    <name evidence="2" type="ORF">H0267_14480</name>
</gene>
<sequence>MPKLLLHIEGLIVFLTSVYFYAQTDVTWWLFFLCLLLPDLSMFGYVMNHSIGAAIYNVGHTYFIPLADIILSVILHQDLLLALSLIWTAHIGMDRAVGYGLKYPSNFKDTHLQKV</sequence>
<evidence type="ECO:0000313" key="2">
    <source>
        <dbReference type="EMBL" id="MBH0231430.1"/>
    </source>
</evidence>
<dbReference type="EMBL" id="JADZSC010000003">
    <property type="protein sequence ID" value="MBH0231430.1"/>
    <property type="molecule type" value="Genomic_DNA"/>
</dbReference>
<feature type="transmembrane region" description="Helical" evidence="1">
    <location>
        <begin position="5"/>
        <end position="22"/>
    </location>
</feature>
<keyword evidence="1" id="KW-0812">Transmembrane</keyword>
<keyword evidence="1" id="KW-0472">Membrane</keyword>
<dbReference type="RefSeq" id="WP_197318055.1">
    <property type="nucleotide sequence ID" value="NZ_JADZSC010000003.1"/>
</dbReference>